<dbReference type="EMBL" id="PKMF04000805">
    <property type="protein sequence ID" value="KAK7818950.1"/>
    <property type="molecule type" value="Genomic_DNA"/>
</dbReference>
<comment type="caution">
    <text evidence="2">The sequence shown here is derived from an EMBL/GenBank/DDBJ whole genome shotgun (WGS) entry which is preliminary data.</text>
</comment>
<evidence type="ECO:0000313" key="2">
    <source>
        <dbReference type="EMBL" id="KAK7818950.1"/>
    </source>
</evidence>
<sequence length="232" mass="25336">MEKYIGKPHMEKNGGVLAIDWQEIRLPITMILDCIVSTMDESKKPDSASPPRPSNAAIKKQRRSWPFTLFVTVLVPVVAATTLYQLDSFDPAPLPPSELNSHVITVPTRSDQMLRVSEFVGLGNLIGPEDIAYDAKSGVIYTGCHDGWISRVTVNDSAADSVVEKWINTGGRPLGIAFGRNNKLIGLLNVTADGLVELLTDEADGQKFKTTDAVDVAHNGMIYFTDASYNMV</sequence>
<evidence type="ECO:0000256" key="1">
    <source>
        <dbReference type="SAM" id="Phobius"/>
    </source>
</evidence>
<protein>
    <submittedName>
        <fullName evidence="2">Protein strictosidine synthase-like 5</fullName>
    </submittedName>
</protein>
<proteinExistence type="predicted"/>
<dbReference type="InterPro" id="IPR011042">
    <property type="entry name" value="6-blade_b-propeller_TolB-like"/>
</dbReference>
<keyword evidence="3" id="KW-1185">Reference proteome</keyword>
<keyword evidence="1" id="KW-1133">Transmembrane helix</keyword>
<dbReference type="Proteomes" id="UP000237347">
    <property type="component" value="Unassembled WGS sequence"/>
</dbReference>
<accession>A0AAW0IX38</accession>
<evidence type="ECO:0000313" key="3">
    <source>
        <dbReference type="Proteomes" id="UP000237347"/>
    </source>
</evidence>
<keyword evidence="1" id="KW-0472">Membrane</keyword>
<dbReference type="PANTHER" id="PTHR10426">
    <property type="entry name" value="STRICTOSIDINE SYNTHASE-RELATED"/>
    <property type="match status" value="1"/>
</dbReference>
<dbReference type="Gene3D" id="2.120.10.30">
    <property type="entry name" value="TolB, C-terminal domain"/>
    <property type="match status" value="1"/>
</dbReference>
<dbReference type="SUPFAM" id="SSF63829">
    <property type="entry name" value="Calcium-dependent phosphotriesterase"/>
    <property type="match status" value="1"/>
</dbReference>
<dbReference type="Pfam" id="PF20067">
    <property type="entry name" value="SSL_N"/>
    <property type="match status" value="1"/>
</dbReference>
<dbReference type="AlphaFoldDB" id="A0AAW0IX38"/>
<reference evidence="2 3" key="1">
    <citation type="journal article" date="2018" name="Sci. Data">
        <title>The draft genome sequence of cork oak.</title>
        <authorList>
            <person name="Ramos A.M."/>
            <person name="Usie A."/>
            <person name="Barbosa P."/>
            <person name="Barros P.M."/>
            <person name="Capote T."/>
            <person name="Chaves I."/>
            <person name="Simoes F."/>
            <person name="Abreu I."/>
            <person name="Carrasquinho I."/>
            <person name="Faro C."/>
            <person name="Guimaraes J.B."/>
            <person name="Mendonca D."/>
            <person name="Nobrega F."/>
            <person name="Rodrigues L."/>
            <person name="Saibo N.J.M."/>
            <person name="Varela M.C."/>
            <person name="Egas C."/>
            <person name="Matos J."/>
            <person name="Miguel C.M."/>
            <person name="Oliveira M.M."/>
            <person name="Ricardo C.P."/>
            <person name="Goncalves S."/>
        </authorList>
    </citation>
    <scope>NUCLEOTIDE SEQUENCE [LARGE SCALE GENOMIC DNA]</scope>
    <source>
        <strain evidence="3">cv. HL8</strain>
    </source>
</reference>
<gene>
    <name evidence="2" type="primary">SSL5_2</name>
    <name evidence="2" type="ORF">CFP56_040860</name>
</gene>
<dbReference type="PANTHER" id="PTHR10426:SF88">
    <property type="entry name" value="ADIPOCYTE PLASMA MEMBRANE-ASSOCIATED PROTEIN HEMOMUCIN-RELATED"/>
    <property type="match status" value="1"/>
</dbReference>
<organism evidence="2 3">
    <name type="scientific">Quercus suber</name>
    <name type="common">Cork oak</name>
    <dbReference type="NCBI Taxonomy" id="58331"/>
    <lineage>
        <taxon>Eukaryota</taxon>
        <taxon>Viridiplantae</taxon>
        <taxon>Streptophyta</taxon>
        <taxon>Embryophyta</taxon>
        <taxon>Tracheophyta</taxon>
        <taxon>Spermatophyta</taxon>
        <taxon>Magnoliopsida</taxon>
        <taxon>eudicotyledons</taxon>
        <taxon>Gunneridae</taxon>
        <taxon>Pentapetalae</taxon>
        <taxon>rosids</taxon>
        <taxon>fabids</taxon>
        <taxon>Fagales</taxon>
        <taxon>Fagaceae</taxon>
        <taxon>Quercus</taxon>
    </lineage>
</organism>
<dbReference type="GO" id="GO:0012505">
    <property type="term" value="C:endomembrane system"/>
    <property type="evidence" value="ECO:0007669"/>
    <property type="project" value="TreeGrafter"/>
</dbReference>
<feature type="transmembrane region" description="Helical" evidence="1">
    <location>
        <begin position="67"/>
        <end position="86"/>
    </location>
</feature>
<keyword evidence="1" id="KW-0812">Transmembrane</keyword>
<name>A0AAW0IX38_QUESU</name>
<dbReference type="GO" id="GO:0016787">
    <property type="term" value="F:hydrolase activity"/>
    <property type="evidence" value="ECO:0007669"/>
    <property type="project" value="TreeGrafter"/>
</dbReference>